<dbReference type="SUPFAM" id="SSF48371">
    <property type="entry name" value="ARM repeat"/>
    <property type="match status" value="1"/>
</dbReference>
<dbReference type="RefSeq" id="WP_197453422.1">
    <property type="nucleotide sequence ID" value="NZ_CP036271.1"/>
</dbReference>
<dbReference type="EMBL" id="CP036271">
    <property type="protein sequence ID" value="QDT55588.1"/>
    <property type="molecule type" value="Genomic_DNA"/>
</dbReference>
<organism evidence="3 4">
    <name type="scientific">Caulifigura coniformis</name>
    <dbReference type="NCBI Taxonomy" id="2527983"/>
    <lineage>
        <taxon>Bacteria</taxon>
        <taxon>Pseudomonadati</taxon>
        <taxon>Planctomycetota</taxon>
        <taxon>Planctomycetia</taxon>
        <taxon>Planctomycetales</taxon>
        <taxon>Planctomycetaceae</taxon>
        <taxon>Caulifigura</taxon>
    </lineage>
</organism>
<dbReference type="PROSITE" id="PS50077">
    <property type="entry name" value="HEAT_REPEAT"/>
    <property type="match status" value="1"/>
</dbReference>
<proteinExistence type="predicted"/>
<gene>
    <name evidence="3" type="ORF">Pan44_36340</name>
</gene>
<dbReference type="PANTHER" id="PTHR12697">
    <property type="entry name" value="PBS LYASE HEAT-LIKE PROTEIN"/>
    <property type="match status" value="1"/>
</dbReference>
<sequence length="208" mass="22384" precursor="true">MKFPLALMAGLLICLLSGCGPGPGDWISQVKSSDVTVRRAAAERLAQAAPTSADTVTALTEAVADADPEVRRWACRGLGRHGARQAVTPLEQRLSDPAVAVRRAAAFSLQLVAPESLAFREELLAGMREGDGGLLVAIRGFEPPASWAVPVLLDLTRDRRPGIRRLAIEALGEIAPAMEAPRKAMEAARRDPDDRVREAAKLILNRRR</sequence>
<keyword evidence="4" id="KW-1185">Reference proteome</keyword>
<dbReference type="InterPro" id="IPR016024">
    <property type="entry name" value="ARM-type_fold"/>
</dbReference>
<dbReference type="Proteomes" id="UP000315700">
    <property type="component" value="Chromosome"/>
</dbReference>
<dbReference type="SMART" id="SM00567">
    <property type="entry name" value="EZ_HEAT"/>
    <property type="match status" value="4"/>
</dbReference>
<dbReference type="InterPro" id="IPR011989">
    <property type="entry name" value="ARM-like"/>
</dbReference>
<keyword evidence="2" id="KW-0732">Signal</keyword>
<dbReference type="AlphaFoldDB" id="A0A517SHH5"/>
<dbReference type="KEGG" id="ccos:Pan44_36340"/>
<accession>A0A517SHH5</accession>
<reference evidence="3 4" key="1">
    <citation type="submission" date="2019-02" db="EMBL/GenBank/DDBJ databases">
        <title>Deep-cultivation of Planctomycetes and their phenomic and genomic characterization uncovers novel biology.</title>
        <authorList>
            <person name="Wiegand S."/>
            <person name="Jogler M."/>
            <person name="Boedeker C."/>
            <person name="Pinto D."/>
            <person name="Vollmers J."/>
            <person name="Rivas-Marin E."/>
            <person name="Kohn T."/>
            <person name="Peeters S.H."/>
            <person name="Heuer A."/>
            <person name="Rast P."/>
            <person name="Oberbeckmann S."/>
            <person name="Bunk B."/>
            <person name="Jeske O."/>
            <person name="Meyerdierks A."/>
            <person name="Storesund J.E."/>
            <person name="Kallscheuer N."/>
            <person name="Luecker S."/>
            <person name="Lage O.M."/>
            <person name="Pohl T."/>
            <person name="Merkel B.J."/>
            <person name="Hornburger P."/>
            <person name="Mueller R.-W."/>
            <person name="Bruemmer F."/>
            <person name="Labrenz M."/>
            <person name="Spormann A.M."/>
            <person name="Op den Camp H."/>
            <person name="Overmann J."/>
            <person name="Amann R."/>
            <person name="Jetten M.S.M."/>
            <person name="Mascher T."/>
            <person name="Medema M.H."/>
            <person name="Devos D.P."/>
            <person name="Kaster A.-K."/>
            <person name="Ovreas L."/>
            <person name="Rohde M."/>
            <person name="Galperin M.Y."/>
            <person name="Jogler C."/>
        </authorList>
    </citation>
    <scope>NUCLEOTIDE SEQUENCE [LARGE SCALE GENOMIC DNA]</scope>
    <source>
        <strain evidence="3 4">Pan44</strain>
    </source>
</reference>
<comment type="function">
    <text evidence="1">Catalyzes the hydroxylation of the N(6)-(4-aminobutyl)-L-lysine intermediate produced by deoxyhypusine synthase/DHPS on a critical lysine of the eukaryotic translation initiation factor 5A/eIF-5A. This is the second step of the post-translational modification of that lysine into an unusual amino acid residue named hypusine. Hypusination is unique to mature eIF-5A factor and is essential for its function.</text>
</comment>
<name>A0A517SHH5_9PLAN</name>
<evidence type="ECO:0000313" key="3">
    <source>
        <dbReference type="EMBL" id="QDT55588.1"/>
    </source>
</evidence>
<dbReference type="InParanoid" id="A0A517SHH5"/>
<dbReference type="InterPro" id="IPR004155">
    <property type="entry name" value="PBS_lyase_HEAT"/>
</dbReference>
<dbReference type="GO" id="GO:0016491">
    <property type="term" value="F:oxidoreductase activity"/>
    <property type="evidence" value="ECO:0007669"/>
    <property type="project" value="TreeGrafter"/>
</dbReference>
<dbReference type="PANTHER" id="PTHR12697:SF5">
    <property type="entry name" value="DEOXYHYPUSINE HYDROXYLASE"/>
    <property type="match status" value="1"/>
</dbReference>
<dbReference type="InterPro" id="IPR021133">
    <property type="entry name" value="HEAT_type_2"/>
</dbReference>
<dbReference type="Gene3D" id="1.25.10.10">
    <property type="entry name" value="Leucine-rich Repeat Variant"/>
    <property type="match status" value="1"/>
</dbReference>
<feature type="chain" id="PRO_5022166489" evidence="2">
    <location>
        <begin position="20"/>
        <end position="208"/>
    </location>
</feature>
<evidence type="ECO:0000313" key="4">
    <source>
        <dbReference type="Proteomes" id="UP000315700"/>
    </source>
</evidence>
<dbReference type="Pfam" id="PF13646">
    <property type="entry name" value="HEAT_2"/>
    <property type="match status" value="2"/>
</dbReference>
<evidence type="ECO:0000256" key="2">
    <source>
        <dbReference type="SAM" id="SignalP"/>
    </source>
</evidence>
<protein>
    <submittedName>
        <fullName evidence="3">HEAT repeat protein</fullName>
    </submittedName>
</protein>
<evidence type="ECO:0000256" key="1">
    <source>
        <dbReference type="ARBA" id="ARBA00045876"/>
    </source>
</evidence>
<feature type="signal peptide" evidence="2">
    <location>
        <begin position="1"/>
        <end position="19"/>
    </location>
</feature>
<dbReference type="PROSITE" id="PS51257">
    <property type="entry name" value="PROKAR_LIPOPROTEIN"/>
    <property type="match status" value="1"/>
</dbReference>